<dbReference type="InterPro" id="IPR022310">
    <property type="entry name" value="NAD/GMP_synthase"/>
</dbReference>
<accession>A0ABN9LGE7</accession>
<sequence>MNSADRAIFLEAAQWIRHLDMRTPLRHQRRSGGETALSPCPYDLTSVSDSPKRRLYKGFMETVWASVIVLLFACRGLQKEEVVLLTHGDSVDKVADGFKVVAQSGNIVAGIANESKKLYGVQFHPEVGLTENGKVMLKNFLYDVAGCSGTFTVQNREIECIRDIKEKVGSSKVLVLLSGGVDSTVCTALLNKALNQDQVIAVHIDNGFMRKRESQSVEEALKKLGIQVKGLSPLMGRLFYAPLIRTF</sequence>
<dbReference type="PANTHER" id="PTHR11922:SF2">
    <property type="entry name" value="GMP SYNTHASE [GLUTAMINE-HYDROLYZING]"/>
    <property type="match status" value="1"/>
</dbReference>
<dbReference type="EMBL" id="CAUEEQ010015739">
    <property type="protein sequence ID" value="CAJ0939578.1"/>
    <property type="molecule type" value="Genomic_DNA"/>
</dbReference>
<dbReference type="PROSITE" id="PS51553">
    <property type="entry name" value="GMPS_ATP_PPASE"/>
    <property type="match status" value="1"/>
</dbReference>
<dbReference type="Pfam" id="PF02540">
    <property type="entry name" value="NAD_synthase"/>
    <property type="match status" value="1"/>
</dbReference>
<dbReference type="Proteomes" id="UP001176940">
    <property type="component" value="Unassembled WGS sequence"/>
</dbReference>
<protein>
    <recommendedName>
        <fullName evidence="7">GMPS ATP-PPase domain-containing protein</fullName>
    </recommendedName>
</protein>
<dbReference type="InterPro" id="IPR014729">
    <property type="entry name" value="Rossmann-like_a/b/a_fold"/>
</dbReference>
<keyword evidence="4 6" id="KW-0658">Purine biosynthesis</keyword>
<evidence type="ECO:0000256" key="5">
    <source>
        <dbReference type="ARBA" id="ARBA00022840"/>
    </source>
</evidence>
<feature type="binding site" evidence="6">
    <location>
        <begin position="178"/>
        <end position="184"/>
    </location>
    <ligand>
        <name>ATP</name>
        <dbReference type="ChEBI" id="CHEBI:30616"/>
    </ligand>
</feature>
<dbReference type="InterPro" id="IPR029062">
    <property type="entry name" value="Class_I_gatase-like"/>
</dbReference>
<dbReference type="Pfam" id="PF00117">
    <property type="entry name" value="GATase"/>
    <property type="match status" value="1"/>
</dbReference>
<dbReference type="Gene3D" id="3.40.50.620">
    <property type="entry name" value="HUPs"/>
    <property type="match status" value="1"/>
</dbReference>
<keyword evidence="3 6" id="KW-0332">GMP biosynthesis</keyword>
<dbReference type="PROSITE" id="PS51273">
    <property type="entry name" value="GATASE_TYPE_1"/>
    <property type="match status" value="1"/>
</dbReference>
<keyword evidence="5 6" id="KW-0067">ATP-binding</keyword>
<comment type="caution">
    <text evidence="8">The sequence shown here is derived from an EMBL/GenBank/DDBJ whole genome shotgun (WGS) entry which is preliminary data.</text>
</comment>
<evidence type="ECO:0000256" key="3">
    <source>
        <dbReference type="ARBA" id="ARBA00022749"/>
    </source>
</evidence>
<keyword evidence="1" id="KW-0436">Ligase</keyword>
<evidence type="ECO:0000256" key="4">
    <source>
        <dbReference type="ARBA" id="ARBA00022755"/>
    </source>
</evidence>
<organism evidence="8 9">
    <name type="scientific">Ranitomeya imitator</name>
    <name type="common">mimic poison frog</name>
    <dbReference type="NCBI Taxonomy" id="111125"/>
    <lineage>
        <taxon>Eukaryota</taxon>
        <taxon>Metazoa</taxon>
        <taxon>Chordata</taxon>
        <taxon>Craniata</taxon>
        <taxon>Vertebrata</taxon>
        <taxon>Euteleostomi</taxon>
        <taxon>Amphibia</taxon>
        <taxon>Batrachia</taxon>
        <taxon>Anura</taxon>
        <taxon>Neobatrachia</taxon>
        <taxon>Hyloidea</taxon>
        <taxon>Dendrobatidae</taxon>
        <taxon>Dendrobatinae</taxon>
        <taxon>Ranitomeya</taxon>
    </lineage>
</organism>
<evidence type="ECO:0000259" key="7">
    <source>
        <dbReference type="PROSITE" id="PS51553"/>
    </source>
</evidence>
<dbReference type="Gene3D" id="3.40.50.880">
    <property type="match status" value="1"/>
</dbReference>
<dbReference type="InterPro" id="IPR025777">
    <property type="entry name" value="GMPS_ATP_PPase_dom"/>
</dbReference>
<feature type="domain" description="GMPS ATP-PPase" evidence="7">
    <location>
        <begin position="151"/>
        <end position="247"/>
    </location>
</feature>
<dbReference type="InterPro" id="IPR017926">
    <property type="entry name" value="GATASE"/>
</dbReference>
<evidence type="ECO:0000313" key="9">
    <source>
        <dbReference type="Proteomes" id="UP001176940"/>
    </source>
</evidence>
<evidence type="ECO:0000256" key="6">
    <source>
        <dbReference type="PROSITE-ProRule" id="PRU00886"/>
    </source>
</evidence>
<proteinExistence type="predicted"/>
<evidence type="ECO:0000256" key="2">
    <source>
        <dbReference type="ARBA" id="ARBA00022741"/>
    </source>
</evidence>
<keyword evidence="2 6" id="KW-0547">Nucleotide-binding</keyword>
<evidence type="ECO:0000313" key="8">
    <source>
        <dbReference type="EMBL" id="CAJ0939578.1"/>
    </source>
</evidence>
<evidence type="ECO:0000256" key="1">
    <source>
        <dbReference type="ARBA" id="ARBA00022598"/>
    </source>
</evidence>
<dbReference type="PANTHER" id="PTHR11922">
    <property type="entry name" value="GMP SYNTHASE-RELATED"/>
    <property type="match status" value="1"/>
</dbReference>
<dbReference type="SUPFAM" id="SSF52317">
    <property type="entry name" value="Class I glutamine amidotransferase-like"/>
    <property type="match status" value="1"/>
</dbReference>
<dbReference type="SUPFAM" id="SSF52402">
    <property type="entry name" value="Adenine nucleotide alpha hydrolases-like"/>
    <property type="match status" value="1"/>
</dbReference>
<name>A0ABN9LGE7_9NEOB</name>
<gene>
    <name evidence="8" type="ORF">RIMI_LOCUS8073037</name>
</gene>
<reference evidence="8" key="1">
    <citation type="submission" date="2023-07" db="EMBL/GenBank/DDBJ databases">
        <authorList>
            <person name="Stuckert A."/>
        </authorList>
    </citation>
    <scope>NUCLEOTIDE SEQUENCE</scope>
</reference>
<keyword evidence="9" id="KW-1185">Reference proteome</keyword>